<sequence>MPQALCAILVMFLALAELGTLTAWSRQAATAMPATIDAALLPAGNHSLVAIRF</sequence>
<dbReference type="AlphaFoldDB" id="A0A1T4MXU8"/>
<dbReference type="RefSeq" id="WP_170920871.1">
    <property type="nucleotide sequence ID" value="NZ_FUWJ01000002.1"/>
</dbReference>
<gene>
    <name evidence="1" type="ORF">SAMN02745126_02009</name>
</gene>
<accession>A0A1T4MXU8</accession>
<evidence type="ECO:0000313" key="1">
    <source>
        <dbReference type="EMBL" id="SJZ71617.1"/>
    </source>
</evidence>
<protein>
    <submittedName>
        <fullName evidence="1">Uncharacterized protein</fullName>
    </submittedName>
</protein>
<name>A0A1T4MXU8_9HYPH</name>
<dbReference type="Proteomes" id="UP000190092">
    <property type="component" value="Unassembled WGS sequence"/>
</dbReference>
<evidence type="ECO:0000313" key="2">
    <source>
        <dbReference type="Proteomes" id="UP000190092"/>
    </source>
</evidence>
<proteinExistence type="predicted"/>
<keyword evidence="2" id="KW-1185">Reference proteome</keyword>
<organism evidence="1 2">
    <name type="scientific">Enhydrobacter aerosaccus</name>
    <dbReference type="NCBI Taxonomy" id="225324"/>
    <lineage>
        <taxon>Bacteria</taxon>
        <taxon>Pseudomonadati</taxon>
        <taxon>Pseudomonadota</taxon>
        <taxon>Alphaproteobacteria</taxon>
        <taxon>Hyphomicrobiales</taxon>
        <taxon>Enhydrobacter</taxon>
    </lineage>
</organism>
<dbReference type="EMBL" id="FUWJ01000002">
    <property type="protein sequence ID" value="SJZ71617.1"/>
    <property type="molecule type" value="Genomic_DNA"/>
</dbReference>
<reference evidence="2" key="1">
    <citation type="submission" date="2017-02" db="EMBL/GenBank/DDBJ databases">
        <authorList>
            <person name="Varghese N."/>
            <person name="Submissions S."/>
        </authorList>
    </citation>
    <scope>NUCLEOTIDE SEQUENCE [LARGE SCALE GENOMIC DNA]</scope>
    <source>
        <strain evidence="2">ATCC 27094</strain>
    </source>
</reference>
<dbReference type="STRING" id="225324.SAMN02745126_02009"/>